<comment type="caution">
    <text evidence="6">The sequence shown here is derived from an EMBL/GenBank/DDBJ whole genome shotgun (WGS) entry which is preliminary data.</text>
</comment>
<dbReference type="GO" id="GO:1901982">
    <property type="term" value="F:maltose binding"/>
    <property type="evidence" value="ECO:0007669"/>
    <property type="project" value="TreeGrafter"/>
</dbReference>
<organism evidence="6 7">
    <name type="scientific">Paenibacillus selenitireducens</name>
    <dbReference type="NCBI Taxonomy" id="1324314"/>
    <lineage>
        <taxon>Bacteria</taxon>
        <taxon>Bacillati</taxon>
        <taxon>Bacillota</taxon>
        <taxon>Bacilli</taxon>
        <taxon>Bacillales</taxon>
        <taxon>Paenibacillaceae</taxon>
        <taxon>Paenibacillus</taxon>
    </lineage>
</organism>
<feature type="compositionally biased region" description="Low complexity" evidence="4">
    <location>
        <begin position="23"/>
        <end position="43"/>
    </location>
</feature>
<dbReference type="PANTHER" id="PTHR30061">
    <property type="entry name" value="MALTOSE-BINDING PERIPLASMIC PROTEIN"/>
    <property type="match status" value="1"/>
</dbReference>
<dbReference type="OrthoDB" id="9782846at2"/>
<sequence length="445" mass="49728">MKRMFMVTLLAFMVMMAGCSGGSTSSNEGGNASSTDSKTTDTNTSKETKASDSKEKVKITYAGWGASPYKEAYPMIKEAFEKTHPNIEIEIQDTPNKQYWQKIETAANGDNLPDVFWMNGPRFIQYAANDMLMPLGDLIKQDNYDMNNYPKSLVDLYSYNGESYGIPKDFDTIGVWYNKALFDEKKVEYPNATWDWNKMIEAAQKLTDPTKGVWGIAAGFDSQGGYYNTIYQSGGYIISDDKKSSGYDKPEAIEGLRFWVDLINKYKVSPTMAQMTDTEPLNLFTSGKVAMLWEGSWNAVEFSSNDYLKDKIGVAALPKGKEQSVVIHGLGHVMAKNTKHPKEAWEFLKFLGSKEVADIHTKTGVAIPAFNGTQEAWVKSKPDLDLQIFIDQLAYSKPYPVSRYTAKWSSLEPDILKKAWAGEVSVEDAAKEMAAKMNEALAAEK</sequence>
<gene>
    <name evidence="6" type="ORF">BVG16_15005</name>
</gene>
<dbReference type="STRING" id="1324314.BVG16_15005"/>
<evidence type="ECO:0000313" key="7">
    <source>
        <dbReference type="Proteomes" id="UP000190188"/>
    </source>
</evidence>
<protein>
    <submittedName>
        <fullName evidence="6">Sugar ABC transporter substrate-binding protein</fullName>
    </submittedName>
</protein>
<proteinExistence type="inferred from homology"/>
<dbReference type="GO" id="GO:0015768">
    <property type="term" value="P:maltose transport"/>
    <property type="evidence" value="ECO:0007669"/>
    <property type="project" value="TreeGrafter"/>
</dbReference>
<keyword evidence="3 5" id="KW-0732">Signal</keyword>
<dbReference type="GO" id="GO:0042956">
    <property type="term" value="P:maltodextrin transmembrane transport"/>
    <property type="evidence" value="ECO:0007669"/>
    <property type="project" value="TreeGrafter"/>
</dbReference>
<evidence type="ECO:0000313" key="6">
    <source>
        <dbReference type="EMBL" id="OPA77740.1"/>
    </source>
</evidence>
<name>A0A1T2XD05_9BACL</name>
<reference evidence="6 7" key="1">
    <citation type="submission" date="2017-01" db="EMBL/GenBank/DDBJ databases">
        <title>Genome analysis of Paenibacillus selenitrireducens ES3-24.</title>
        <authorList>
            <person name="Xu D."/>
            <person name="Yao R."/>
            <person name="Zheng S."/>
        </authorList>
    </citation>
    <scope>NUCLEOTIDE SEQUENCE [LARGE SCALE GENOMIC DNA]</scope>
    <source>
        <strain evidence="6 7">ES3-24</strain>
    </source>
</reference>
<dbReference type="PROSITE" id="PS51257">
    <property type="entry name" value="PROKAR_LIPOPROTEIN"/>
    <property type="match status" value="1"/>
</dbReference>
<accession>A0A1T2XD05</accession>
<feature type="chain" id="PRO_5039629528" evidence="5">
    <location>
        <begin position="18"/>
        <end position="445"/>
    </location>
</feature>
<keyword evidence="2" id="KW-0813">Transport</keyword>
<dbReference type="RefSeq" id="WP_078499485.1">
    <property type="nucleotide sequence ID" value="NZ_MSZX01000005.1"/>
</dbReference>
<dbReference type="EMBL" id="MSZX01000005">
    <property type="protein sequence ID" value="OPA77740.1"/>
    <property type="molecule type" value="Genomic_DNA"/>
</dbReference>
<dbReference type="CDD" id="cd13585">
    <property type="entry name" value="PBP2_TMBP_like"/>
    <property type="match status" value="1"/>
</dbReference>
<dbReference type="AlphaFoldDB" id="A0A1T2XD05"/>
<dbReference type="SUPFAM" id="SSF53850">
    <property type="entry name" value="Periplasmic binding protein-like II"/>
    <property type="match status" value="1"/>
</dbReference>
<evidence type="ECO:0000256" key="3">
    <source>
        <dbReference type="ARBA" id="ARBA00022729"/>
    </source>
</evidence>
<dbReference type="Pfam" id="PF01547">
    <property type="entry name" value="SBP_bac_1"/>
    <property type="match status" value="1"/>
</dbReference>
<evidence type="ECO:0000256" key="4">
    <source>
        <dbReference type="SAM" id="MobiDB-lite"/>
    </source>
</evidence>
<feature type="signal peptide" evidence="5">
    <location>
        <begin position="1"/>
        <end position="17"/>
    </location>
</feature>
<keyword evidence="7" id="KW-1185">Reference proteome</keyword>
<evidence type="ECO:0000256" key="5">
    <source>
        <dbReference type="SAM" id="SignalP"/>
    </source>
</evidence>
<evidence type="ECO:0000256" key="2">
    <source>
        <dbReference type="ARBA" id="ARBA00022448"/>
    </source>
</evidence>
<feature type="region of interest" description="Disordered" evidence="4">
    <location>
        <begin position="23"/>
        <end position="52"/>
    </location>
</feature>
<comment type="similarity">
    <text evidence="1">Belongs to the bacterial solute-binding protein 1 family.</text>
</comment>
<evidence type="ECO:0000256" key="1">
    <source>
        <dbReference type="ARBA" id="ARBA00008520"/>
    </source>
</evidence>
<dbReference type="GO" id="GO:0055052">
    <property type="term" value="C:ATP-binding cassette (ABC) transporter complex, substrate-binding subunit-containing"/>
    <property type="evidence" value="ECO:0007669"/>
    <property type="project" value="TreeGrafter"/>
</dbReference>
<dbReference type="Gene3D" id="3.40.190.10">
    <property type="entry name" value="Periplasmic binding protein-like II"/>
    <property type="match status" value="1"/>
</dbReference>
<dbReference type="InterPro" id="IPR006059">
    <property type="entry name" value="SBP"/>
</dbReference>
<dbReference type="PANTHER" id="PTHR30061:SF50">
    <property type="entry name" value="MALTOSE_MALTODEXTRIN-BINDING PERIPLASMIC PROTEIN"/>
    <property type="match status" value="1"/>
</dbReference>
<dbReference type="Proteomes" id="UP000190188">
    <property type="component" value="Unassembled WGS sequence"/>
</dbReference>